<comment type="similarity">
    <text evidence="3">Belongs to the Nudix hydrolase family.</text>
</comment>
<evidence type="ECO:0000256" key="7">
    <source>
        <dbReference type="ARBA" id="ARBA00023211"/>
    </source>
</evidence>
<comment type="cofactor">
    <cofactor evidence="1">
        <name>Mn(2+)</name>
        <dbReference type="ChEBI" id="CHEBI:29035"/>
    </cofactor>
</comment>
<sequence>MDTIESKLRSLLAGESIGDGAHLCDFTLLEQNEATAAKGVTPVTPSTFVPVVKDTVTYIVMAILFNDDGDVLLMQEAKRSCAGQWYLPAGRMEPHENILDAVKREVLEETGLHMEPTTLVMVECASKAWFRFILTGNITGGQLKTPAQADSESLQAKWVRDMKEITLRANDIVPVIERGRIFCSEPHHPNILPALYPHDKLLLRLIVVIKQKSSNRVHVLLSEKTEVHFPMCEINHLKNLHATLRKFMVDIFGADVPVHKPHGLLNVEHCAQGANGAGDGLCLTVLVSFRVPLEEVFPIDKYTWLMINKDLGQLLMARMPRNMALPLNVIR</sequence>
<evidence type="ECO:0000256" key="5">
    <source>
        <dbReference type="ARBA" id="ARBA00022801"/>
    </source>
</evidence>
<dbReference type="PROSITE" id="PS00893">
    <property type="entry name" value="NUDIX_BOX"/>
    <property type="match status" value="1"/>
</dbReference>
<keyword evidence="4" id="KW-0479">Metal-binding</keyword>
<dbReference type="PROSITE" id="PS51462">
    <property type="entry name" value="NUDIX"/>
    <property type="match status" value="1"/>
</dbReference>
<keyword evidence="5" id="KW-0378">Hydrolase</keyword>
<protein>
    <submittedName>
        <fullName evidence="9">Nudix (Nucleoside diphosphate linked moiety X)-type motif 18</fullName>
    </submittedName>
</protein>
<dbReference type="PANTHER" id="PTHR22769:SF56">
    <property type="entry name" value="8-OXO-DGDP PHOSPHATASE NUDT18"/>
    <property type="match status" value="1"/>
</dbReference>
<dbReference type="InterPro" id="IPR015797">
    <property type="entry name" value="NUDIX_hydrolase-like_dom_sf"/>
</dbReference>
<evidence type="ECO:0000313" key="9">
    <source>
        <dbReference type="EMBL" id="BES93412.1"/>
    </source>
</evidence>
<dbReference type="InterPro" id="IPR020084">
    <property type="entry name" value="NUDIX_hydrolase_CS"/>
</dbReference>
<organism evidence="9 10">
    <name type="scientific">Nesidiocoris tenuis</name>
    <dbReference type="NCBI Taxonomy" id="355587"/>
    <lineage>
        <taxon>Eukaryota</taxon>
        <taxon>Metazoa</taxon>
        <taxon>Ecdysozoa</taxon>
        <taxon>Arthropoda</taxon>
        <taxon>Hexapoda</taxon>
        <taxon>Insecta</taxon>
        <taxon>Pterygota</taxon>
        <taxon>Neoptera</taxon>
        <taxon>Paraneoptera</taxon>
        <taxon>Hemiptera</taxon>
        <taxon>Heteroptera</taxon>
        <taxon>Panheteroptera</taxon>
        <taxon>Cimicomorpha</taxon>
        <taxon>Miridae</taxon>
        <taxon>Dicyphina</taxon>
        <taxon>Nesidiocoris</taxon>
    </lineage>
</organism>
<comment type="cofactor">
    <cofactor evidence="2">
        <name>Mg(2+)</name>
        <dbReference type="ChEBI" id="CHEBI:18420"/>
    </cofactor>
</comment>
<accession>A0ABN7ASP1</accession>
<evidence type="ECO:0000259" key="8">
    <source>
        <dbReference type="PROSITE" id="PS51462"/>
    </source>
</evidence>
<keyword evidence="7" id="KW-0464">Manganese</keyword>
<evidence type="ECO:0000256" key="4">
    <source>
        <dbReference type="ARBA" id="ARBA00022723"/>
    </source>
</evidence>
<name>A0ABN7ASP1_9HEMI</name>
<dbReference type="Gene3D" id="3.90.79.10">
    <property type="entry name" value="Nucleoside Triphosphate Pyrophosphohydrolase"/>
    <property type="match status" value="1"/>
</dbReference>
<keyword evidence="6" id="KW-0460">Magnesium</keyword>
<evidence type="ECO:0000313" key="10">
    <source>
        <dbReference type="Proteomes" id="UP001307889"/>
    </source>
</evidence>
<evidence type="ECO:0000256" key="3">
    <source>
        <dbReference type="ARBA" id="ARBA00005582"/>
    </source>
</evidence>
<dbReference type="PANTHER" id="PTHR22769">
    <property type="entry name" value="MUTT/NUDIX HYDROLASE"/>
    <property type="match status" value="1"/>
</dbReference>
<evidence type="ECO:0000256" key="6">
    <source>
        <dbReference type="ARBA" id="ARBA00022842"/>
    </source>
</evidence>
<dbReference type="EMBL" id="AP028912">
    <property type="protein sequence ID" value="BES93412.1"/>
    <property type="molecule type" value="Genomic_DNA"/>
</dbReference>
<keyword evidence="10" id="KW-1185">Reference proteome</keyword>
<evidence type="ECO:0000256" key="1">
    <source>
        <dbReference type="ARBA" id="ARBA00001936"/>
    </source>
</evidence>
<dbReference type="InterPro" id="IPR000086">
    <property type="entry name" value="NUDIX_hydrolase_dom"/>
</dbReference>
<evidence type="ECO:0000256" key="2">
    <source>
        <dbReference type="ARBA" id="ARBA00001946"/>
    </source>
</evidence>
<proteinExistence type="inferred from homology"/>
<dbReference type="Proteomes" id="UP001307889">
    <property type="component" value="Chromosome 4"/>
</dbReference>
<dbReference type="Pfam" id="PF00293">
    <property type="entry name" value="NUDIX"/>
    <property type="match status" value="1"/>
</dbReference>
<feature type="domain" description="Nudix hydrolase" evidence="8">
    <location>
        <begin position="55"/>
        <end position="181"/>
    </location>
</feature>
<gene>
    <name evidence="9" type="ORF">NTJ_06221</name>
</gene>
<reference evidence="9 10" key="1">
    <citation type="submission" date="2023-09" db="EMBL/GenBank/DDBJ databases">
        <title>Nesidiocoris tenuis whole genome shotgun sequence.</title>
        <authorList>
            <person name="Shibata T."/>
            <person name="Shimoda M."/>
            <person name="Kobayashi T."/>
            <person name="Uehara T."/>
        </authorList>
    </citation>
    <scope>NUCLEOTIDE SEQUENCE [LARGE SCALE GENOMIC DNA]</scope>
    <source>
        <strain evidence="9 10">Japan</strain>
    </source>
</reference>
<dbReference type="SUPFAM" id="SSF55811">
    <property type="entry name" value="Nudix"/>
    <property type="match status" value="1"/>
</dbReference>
<dbReference type="CDD" id="cd04671">
    <property type="entry name" value="NUDIX_8DGDPP_Nudt18"/>
    <property type="match status" value="1"/>
</dbReference>
<dbReference type="InterPro" id="IPR042970">
    <property type="entry name" value="NUDT18_NUDIX"/>
</dbReference>